<dbReference type="PANTHER" id="PTHR30193:SF1">
    <property type="entry name" value="ABC TRANSPORTER PERMEASE PROTEIN YESP-RELATED"/>
    <property type="match status" value="1"/>
</dbReference>
<keyword evidence="4 7" id="KW-0812">Transmembrane</keyword>
<comment type="subcellular location">
    <subcellularLocation>
        <location evidence="1">Cell membrane</location>
        <topology evidence="1">Multi-pass membrane protein</topology>
    </subcellularLocation>
</comment>
<keyword evidence="5 7" id="KW-1133">Transmembrane helix</keyword>
<dbReference type="InterPro" id="IPR000515">
    <property type="entry name" value="MetI-like"/>
</dbReference>
<dbReference type="Gene3D" id="1.10.3720.10">
    <property type="entry name" value="MetI-like"/>
    <property type="match status" value="1"/>
</dbReference>
<dbReference type="EMBL" id="CAFAAA010000023">
    <property type="protein sequence ID" value="CAB4781703.1"/>
    <property type="molecule type" value="Genomic_DNA"/>
</dbReference>
<accession>A0A6J6WF00</accession>
<dbReference type="InterPro" id="IPR051393">
    <property type="entry name" value="ABC_transporter_permease"/>
</dbReference>
<evidence type="ECO:0000313" key="10">
    <source>
        <dbReference type="EMBL" id="CAB4838141.1"/>
    </source>
</evidence>
<feature type="transmembrane region" description="Helical" evidence="7">
    <location>
        <begin position="108"/>
        <end position="129"/>
    </location>
</feature>
<feature type="transmembrane region" description="Helical" evidence="7">
    <location>
        <begin position="264"/>
        <end position="284"/>
    </location>
</feature>
<dbReference type="Pfam" id="PF00528">
    <property type="entry name" value="BPD_transp_1"/>
    <property type="match status" value="1"/>
</dbReference>
<sequence length="297" mass="33300">MSVKNRKDTRNFFAFAGISVIGFLAFYIYPIVRTIYLSFTNTSIMDPIHTMVGWKNFERAIKYDDVFHLALKNTFKYAICVAALKLLLALLAAILLNNNLKGIGAFRTIFFLPFIIPTFAVSYVFRFFFHPANGLVNQSLDKIGVSGIGWYADSKTAMATLVISSLWGFGVPMLIFLAALQQVPKELYEVANLDGASRWLQFRVITFPAISAVFLFNVILSSVDSLKSFDLAFLMGHGEGYPANSTLLYSVYLFNQAFKNPWSLGYASALALIFFAILLILTGINFRLGKLYVKNEN</sequence>
<dbReference type="SUPFAM" id="SSF160964">
    <property type="entry name" value="MalF N-terminal region-like"/>
    <property type="match status" value="1"/>
</dbReference>
<dbReference type="AlphaFoldDB" id="A0A6J6WF00"/>
<feature type="domain" description="ABC transmembrane type-1" evidence="8">
    <location>
        <begin position="71"/>
        <end position="285"/>
    </location>
</feature>
<dbReference type="CDD" id="cd06261">
    <property type="entry name" value="TM_PBP2"/>
    <property type="match status" value="1"/>
</dbReference>
<evidence type="ECO:0000256" key="5">
    <source>
        <dbReference type="ARBA" id="ARBA00022989"/>
    </source>
</evidence>
<evidence type="ECO:0000256" key="1">
    <source>
        <dbReference type="ARBA" id="ARBA00004651"/>
    </source>
</evidence>
<evidence type="ECO:0000256" key="6">
    <source>
        <dbReference type="ARBA" id="ARBA00023136"/>
    </source>
</evidence>
<dbReference type="EMBL" id="CAFARE010000004">
    <property type="protein sequence ID" value="CAB4838141.1"/>
    <property type="molecule type" value="Genomic_DNA"/>
</dbReference>
<evidence type="ECO:0000256" key="7">
    <source>
        <dbReference type="SAM" id="Phobius"/>
    </source>
</evidence>
<evidence type="ECO:0000256" key="4">
    <source>
        <dbReference type="ARBA" id="ARBA00022692"/>
    </source>
</evidence>
<feature type="transmembrane region" description="Helical" evidence="7">
    <location>
        <begin position="75"/>
        <end position="96"/>
    </location>
</feature>
<evidence type="ECO:0000256" key="2">
    <source>
        <dbReference type="ARBA" id="ARBA00022448"/>
    </source>
</evidence>
<keyword evidence="2" id="KW-0813">Transport</keyword>
<gene>
    <name evidence="9" type="ORF">UFOPK2942_00795</name>
    <name evidence="10" type="ORF">UFOPK3232_00263</name>
</gene>
<dbReference type="InterPro" id="IPR035906">
    <property type="entry name" value="MetI-like_sf"/>
</dbReference>
<dbReference type="GO" id="GO:0055085">
    <property type="term" value="P:transmembrane transport"/>
    <property type="evidence" value="ECO:0007669"/>
    <property type="project" value="InterPro"/>
</dbReference>
<name>A0A6J6WF00_9ZZZZ</name>
<keyword evidence="3" id="KW-1003">Cell membrane</keyword>
<feature type="transmembrane region" description="Helical" evidence="7">
    <location>
        <begin position="12"/>
        <end position="32"/>
    </location>
</feature>
<keyword evidence="6 7" id="KW-0472">Membrane</keyword>
<dbReference type="PANTHER" id="PTHR30193">
    <property type="entry name" value="ABC TRANSPORTER PERMEASE PROTEIN"/>
    <property type="match status" value="1"/>
</dbReference>
<evidence type="ECO:0000313" key="9">
    <source>
        <dbReference type="EMBL" id="CAB4781703.1"/>
    </source>
</evidence>
<dbReference type="PROSITE" id="PS50928">
    <property type="entry name" value="ABC_TM1"/>
    <property type="match status" value="1"/>
</dbReference>
<organism evidence="9">
    <name type="scientific">freshwater metagenome</name>
    <dbReference type="NCBI Taxonomy" id="449393"/>
    <lineage>
        <taxon>unclassified sequences</taxon>
        <taxon>metagenomes</taxon>
        <taxon>ecological metagenomes</taxon>
    </lineage>
</organism>
<evidence type="ECO:0000256" key="3">
    <source>
        <dbReference type="ARBA" id="ARBA00022475"/>
    </source>
</evidence>
<proteinExistence type="predicted"/>
<dbReference type="GO" id="GO:0005886">
    <property type="term" value="C:plasma membrane"/>
    <property type="evidence" value="ECO:0007669"/>
    <property type="project" value="UniProtKB-SubCell"/>
</dbReference>
<protein>
    <submittedName>
        <fullName evidence="9">Unannotated protein</fullName>
    </submittedName>
</protein>
<feature type="transmembrane region" description="Helical" evidence="7">
    <location>
        <begin position="200"/>
        <end position="220"/>
    </location>
</feature>
<feature type="transmembrane region" description="Helical" evidence="7">
    <location>
        <begin position="157"/>
        <end position="180"/>
    </location>
</feature>
<evidence type="ECO:0000259" key="8">
    <source>
        <dbReference type="PROSITE" id="PS50928"/>
    </source>
</evidence>
<reference evidence="9" key="1">
    <citation type="submission" date="2020-05" db="EMBL/GenBank/DDBJ databases">
        <authorList>
            <person name="Chiriac C."/>
            <person name="Salcher M."/>
            <person name="Ghai R."/>
            <person name="Kavagutti S V."/>
        </authorList>
    </citation>
    <scope>NUCLEOTIDE SEQUENCE</scope>
</reference>
<dbReference type="SUPFAM" id="SSF161098">
    <property type="entry name" value="MetI-like"/>
    <property type="match status" value="1"/>
</dbReference>